<organism evidence="1 2">
    <name type="scientific">Tritrichomonas musculus</name>
    <dbReference type="NCBI Taxonomy" id="1915356"/>
    <lineage>
        <taxon>Eukaryota</taxon>
        <taxon>Metamonada</taxon>
        <taxon>Parabasalia</taxon>
        <taxon>Tritrichomonadida</taxon>
        <taxon>Tritrichomonadidae</taxon>
        <taxon>Tritrichomonas</taxon>
    </lineage>
</organism>
<protein>
    <submittedName>
        <fullName evidence="1">Uncharacterized protein</fullName>
    </submittedName>
</protein>
<sequence>MFLSRVPFTNYLSNDLNENPNLPIYKILSDSELMNSVQNELPELLEYFKRDNGIHLQELFDIALTNKLNNDKIDFRHNRNASNVLSTPSSAFQEYILNSPIMIKSLTEFMSNSKFFRDTSFSGHFQRIIQSYQYFTNGTFIEQLPGISDFLLNNIDLLSYKQLLVLLIVDFMDNFKDKDILIKISNIVNSKKEPHNLFATFVLSDIMHERPDFKFLFQRNIIVNLIEKAAHIKNEEGNIHFFEIFNALRLITKNYSLFNKVINTPNNSFNSNSDSINDSNSTSADDDRAWLNDIFNKYVKEFSFETGKANERSFSAFPFFSEFLFLNYLPNPKDGEKNNANIYLDKLINLFFYENAPTNFTLSFLSGVDKMDDESLLYFIEKNNILKKIIDSNINMPYESVKGASFGHIFQLALTIFNRKLDATKYLTKEKNDKSIITMASHAWSFFLATQVLIRNSMINECLQKVNDFSDDTETETDTETESYSS</sequence>
<accession>A0ABR2HD24</accession>
<proteinExistence type="predicted"/>
<dbReference type="Proteomes" id="UP001470230">
    <property type="component" value="Unassembled WGS sequence"/>
</dbReference>
<comment type="caution">
    <text evidence="1">The sequence shown here is derived from an EMBL/GenBank/DDBJ whole genome shotgun (WGS) entry which is preliminary data.</text>
</comment>
<evidence type="ECO:0000313" key="2">
    <source>
        <dbReference type="Proteomes" id="UP001470230"/>
    </source>
</evidence>
<gene>
    <name evidence="1" type="ORF">M9Y10_021121</name>
</gene>
<keyword evidence="2" id="KW-1185">Reference proteome</keyword>
<dbReference type="EMBL" id="JAPFFF010000031">
    <property type="protein sequence ID" value="KAK8844948.1"/>
    <property type="molecule type" value="Genomic_DNA"/>
</dbReference>
<name>A0ABR2HD24_9EUKA</name>
<reference evidence="1 2" key="1">
    <citation type="submission" date="2024-04" db="EMBL/GenBank/DDBJ databases">
        <title>Tritrichomonas musculus Genome.</title>
        <authorList>
            <person name="Alves-Ferreira E."/>
            <person name="Grigg M."/>
            <person name="Lorenzi H."/>
            <person name="Galac M."/>
        </authorList>
    </citation>
    <scope>NUCLEOTIDE SEQUENCE [LARGE SCALE GENOMIC DNA]</scope>
    <source>
        <strain evidence="1 2">EAF2021</strain>
    </source>
</reference>
<evidence type="ECO:0000313" key="1">
    <source>
        <dbReference type="EMBL" id="KAK8844948.1"/>
    </source>
</evidence>